<keyword evidence="4" id="KW-1185">Reference proteome</keyword>
<dbReference type="EMBL" id="BKZW01000001">
    <property type="protein sequence ID" value="GER87570.1"/>
    <property type="molecule type" value="Genomic_DNA"/>
</dbReference>
<dbReference type="Pfam" id="PF12706">
    <property type="entry name" value="Lactamase_B_2"/>
    <property type="match status" value="1"/>
</dbReference>
<dbReference type="AlphaFoldDB" id="A0A5J4KME3"/>
<keyword evidence="1" id="KW-0255">Endonuclease</keyword>
<organism evidence="3 4">
    <name type="scientific">Dictyobacter vulcani</name>
    <dbReference type="NCBI Taxonomy" id="2607529"/>
    <lineage>
        <taxon>Bacteria</taxon>
        <taxon>Bacillati</taxon>
        <taxon>Chloroflexota</taxon>
        <taxon>Ktedonobacteria</taxon>
        <taxon>Ktedonobacterales</taxon>
        <taxon>Dictyobacteraceae</taxon>
        <taxon>Dictyobacter</taxon>
    </lineage>
</organism>
<dbReference type="SUPFAM" id="SSF56281">
    <property type="entry name" value="Metallo-hydrolase/oxidoreductase"/>
    <property type="match status" value="1"/>
</dbReference>
<dbReference type="CDD" id="cd07715">
    <property type="entry name" value="TaR3-like_MBL-fold"/>
    <property type="match status" value="1"/>
</dbReference>
<evidence type="ECO:0000259" key="2">
    <source>
        <dbReference type="Pfam" id="PF12706"/>
    </source>
</evidence>
<dbReference type="PANTHER" id="PTHR46018">
    <property type="entry name" value="ZINC PHOSPHODIESTERASE ELAC PROTEIN 1"/>
    <property type="match status" value="1"/>
</dbReference>
<proteinExistence type="predicted"/>
<protein>
    <submittedName>
        <fullName evidence="3">MBL fold metallo-hydrolase</fullName>
    </submittedName>
</protein>
<sequence>MGNVEESRFLVRFWGVRGSYPTPGPRTLRHGGNTSCVEIRAGGQTLIFDAGSGIIGLSSAIMQKMNDRAEFNVSLFITHGHSDHLLGFPFFSPLFDPRTNLHLFGPQLAGHNIEELMVPLMSPPYFPVDVRQLPSQRTFHTIVDDQCISWKQGAKNPDVTTIAAKAPTLASDEIRILARFTHSHPLNGAIIYRVEYAGRSVVYATDVEWNSDIEQAFLDFMAGADVLIHDAQYTTPDYQKEKQGFGHSTVFMATEVARIAGVKQLILFHHEPTYDDNQLDLMEAEARTHFAQTRSACEGMEIDLLA</sequence>
<dbReference type="Proteomes" id="UP000326912">
    <property type="component" value="Unassembled WGS sequence"/>
</dbReference>
<reference evidence="3 4" key="1">
    <citation type="submission" date="2019-10" db="EMBL/GenBank/DDBJ databases">
        <title>Dictyobacter vulcani sp. nov., within the class Ktedonobacteria, isolated from soil of volcanic Mt. Zao.</title>
        <authorList>
            <person name="Zheng Y."/>
            <person name="Wang C.M."/>
            <person name="Sakai Y."/>
            <person name="Abe K."/>
            <person name="Yokota A."/>
            <person name="Yabe S."/>
        </authorList>
    </citation>
    <scope>NUCLEOTIDE SEQUENCE [LARGE SCALE GENOMIC DNA]</scope>
    <source>
        <strain evidence="3 4">W12</strain>
    </source>
</reference>
<keyword evidence="3" id="KW-0378">Hydrolase</keyword>
<comment type="caution">
    <text evidence="3">The sequence shown here is derived from an EMBL/GenBank/DDBJ whole genome shotgun (WGS) entry which is preliminary data.</text>
</comment>
<dbReference type="GO" id="GO:0042781">
    <property type="term" value="F:3'-tRNA processing endoribonuclease activity"/>
    <property type="evidence" value="ECO:0007669"/>
    <property type="project" value="TreeGrafter"/>
</dbReference>
<gene>
    <name evidence="3" type="ORF">KDW_17320</name>
</gene>
<evidence type="ECO:0000313" key="4">
    <source>
        <dbReference type="Proteomes" id="UP000326912"/>
    </source>
</evidence>
<dbReference type="Gene3D" id="3.60.15.10">
    <property type="entry name" value="Ribonuclease Z/Hydroxyacylglutathione hydrolase-like"/>
    <property type="match status" value="1"/>
</dbReference>
<dbReference type="RefSeq" id="WP_162005053.1">
    <property type="nucleotide sequence ID" value="NZ_BKZW01000001.1"/>
</dbReference>
<dbReference type="InterPro" id="IPR036866">
    <property type="entry name" value="RibonucZ/Hydroxyglut_hydro"/>
</dbReference>
<evidence type="ECO:0000256" key="1">
    <source>
        <dbReference type="ARBA" id="ARBA00022759"/>
    </source>
</evidence>
<accession>A0A5J4KME3</accession>
<evidence type="ECO:0000313" key="3">
    <source>
        <dbReference type="EMBL" id="GER87570.1"/>
    </source>
</evidence>
<keyword evidence="1" id="KW-0540">Nuclease</keyword>
<dbReference type="PANTHER" id="PTHR46018:SF2">
    <property type="entry name" value="ZINC PHOSPHODIESTERASE ELAC PROTEIN 1"/>
    <property type="match status" value="1"/>
</dbReference>
<feature type="domain" description="Metallo-beta-lactamase" evidence="2">
    <location>
        <begin position="46"/>
        <end position="270"/>
    </location>
</feature>
<name>A0A5J4KME3_9CHLR</name>
<dbReference type="InterPro" id="IPR001279">
    <property type="entry name" value="Metallo-B-lactamas"/>
</dbReference>